<comment type="caution">
    <text evidence="3">The sequence shown here is derived from an EMBL/GenBank/DDBJ whole genome shotgun (WGS) entry which is preliminary data.</text>
</comment>
<name>A0A401SUM5_CHIPU</name>
<feature type="region of interest" description="Disordered" evidence="1">
    <location>
        <begin position="10"/>
        <end position="83"/>
    </location>
</feature>
<dbReference type="InterPro" id="IPR052303">
    <property type="entry name" value="CEFIP"/>
</dbReference>
<keyword evidence="4" id="KW-1185">Reference proteome</keyword>
<dbReference type="STRING" id="137246.A0A401SUM5"/>
<dbReference type="EMBL" id="BEZZ01000568">
    <property type="protein sequence ID" value="GCC34090.1"/>
    <property type="molecule type" value="Genomic_DNA"/>
</dbReference>
<feature type="region of interest" description="Disordered" evidence="1">
    <location>
        <begin position="100"/>
        <end position="129"/>
    </location>
</feature>
<feature type="compositionally biased region" description="Low complexity" evidence="1">
    <location>
        <begin position="805"/>
        <end position="822"/>
    </location>
</feature>
<evidence type="ECO:0000259" key="2">
    <source>
        <dbReference type="Pfam" id="PF15232"/>
    </source>
</evidence>
<evidence type="ECO:0000313" key="3">
    <source>
        <dbReference type="EMBL" id="GCC34090.1"/>
    </source>
</evidence>
<feature type="compositionally biased region" description="Pro residues" evidence="1">
    <location>
        <begin position="608"/>
        <end position="619"/>
    </location>
</feature>
<feature type="region of interest" description="Disordered" evidence="1">
    <location>
        <begin position="367"/>
        <end position="497"/>
    </location>
</feature>
<protein>
    <recommendedName>
        <fullName evidence="2">DUF4585 domain-containing protein</fullName>
    </recommendedName>
</protein>
<proteinExistence type="predicted"/>
<dbReference type="PANTHER" id="PTHR33775">
    <property type="entry name" value="CARDIAC-ENRICHED FHL2-INTERACTING PROTEIN-RELATED"/>
    <property type="match status" value="1"/>
</dbReference>
<feature type="region of interest" description="Disordered" evidence="1">
    <location>
        <begin position="939"/>
        <end position="1049"/>
    </location>
</feature>
<evidence type="ECO:0000256" key="1">
    <source>
        <dbReference type="SAM" id="MobiDB-lite"/>
    </source>
</evidence>
<feature type="compositionally biased region" description="Low complexity" evidence="1">
    <location>
        <begin position="277"/>
        <end position="290"/>
    </location>
</feature>
<accession>A0A401SUM5</accession>
<feature type="domain" description="DUF4585" evidence="2">
    <location>
        <begin position="1075"/>
        <end position="1140"/>
    </location>
</feature>
<dbReference type="Proteomes" id="UP000287033">
    <property type="component" value="Unassembled WGS sequence"/>
</dbReference>
<feature type="compositionally biased region" description="Polar residues" evidence="1">
    <location>
        <begin position="438"/>
        <end position="451"/>
    </location>
</feature>
<dbReference type="AlphaFoldDB" id="A0A401SUM5"/>
<dbReference type="OMA" id="RRTQDFP"/>
<dbReference type="Pfam" id="PF15232">
    <property type="entry name" value="DUF4585"/>
    <property type="match status" value="1"/>
</dbReference>
<evidence type="ECO:0000313" key="4">
    <source>
        <dbReference type="Proteomes" id="UP000287033"/>
    </source>
</evidence>
<feature type="region of interest" description="Disordered" evidence="1">
    <location>
        <begin position="194"/>
        <end position="309"/>
    </location>
</feature>
<feature type="region of interest" description="Disordered" evidence="1">
    <location>
        <begin position="515"/>
        <end position="634"/>
    </location>
</feature>
<dbReference type="InterPro" id="IPR027838">
    <property type="entry name" value="DUF4585"/>
</dbReference>
<feature type="compositionally biased region" description="Low complexity" evidence="1">
    <location>
        <begin position="194"/>
        <end position="225"/>
    </location>
</feature>
<reference evidence="3 4" key="1">
    <citation type="journal article" date="2018" name="Nat. Ecol. Evol.">
        <title>Shark genomes provide insights into elasmobranch evolution and the origin of vertebrates.</title>
        <authorList>
            <person name="Hara Y"/>
            <person name="Yamaguchi K"/>
            <person name="Onimaru K"/>
            <person name="Kadota M"/>
            <person name="Koyanagi M"/>
            <person name="Keeley SD"/>
            <person name="Tatsumi K"/>
            <person name="Tanaka K"/>
            <person name="Motone F"/>
            <person name="Kageyama Y"/>
            <person name="Nozu R"/>
            <person name="Adachi N"/>
            <person name="Nishimura O"/>
            <person name="Nakagawa R"/>
            <person name="Tanegashima C"/>
            <person name="Kiyatake I"/>
            <person name="Matsumoto R"/>
            <person name="Murakumo K"/>
            <person name="Nishida K"/>
            <person name="Terakita A"/>
            <person name="Kuratani S"/>
            <person name="Sato K"/>
            <person name="Hyodo S Kuraku.S."/>
        </authorList>
    </citation>
    <scope>NUCLEOTIDE SEQUENCE [LARGE SCALE GENOMIC DNA]</scope>
</reference>
<gene>
    <name evidence="3" type="ORF">chiPu_0012563</name>
</gene>
<organism evidence="3 4">
    <name type="scientific">Chiloscyllium punctatum</name>
    <name type="common">Brownbanded bambooshark</name>
    <name type="synonym">Hemiscyllium punctatum</name>
    <dbReference type="NCBI Taxonomy" id="137246"/>
    <lineage>
        <taxon>Eukaryota</taxon>
        <taxon>Metazoa</taxon>
        <taxon>Chordata</taxon>
        <taxon>Craniata</taxon>
        <taxon>Vertebrata</taxon>
        <taxon>Chondrichthyes</taxon>
        <taxon>Elasmobranchii</taxon>
        <taxon>Galeomorphii</taxon>
        <taxon>Galeoidea</taxon>
        <taxon>Orectolobiformes</taxon>
        <taxon>Hemiscylliidae</taxon>
        <taxon>Chiloscyllium</taxon>
    </lineage>
</organism>
<feature type="compositionally biased region" description="Polar residues" evidence="1">
    <location>
        <begin position="1040"/>
        <end position="1049"/>
    </location>
</feature>
<dbReference type="OrthoDB" id="8945866at2759"/>
<sequence>MLCLHLSVAGPRGSAANWALPARDTGERTAAAGVSSAEPAERPETPGADREPAPMRREGDSRRSNAGGAGTRAGERGESPAEFSGYETAVGSDIYESFSDSDGGKVGSCGAQPGRKVGGARLEGNSGGGESECTEIWADLAAAGSDELHFITTHQIQLYELDHDGDCEFALGSSCALAESSAAYSFLDSSSLESDASEEGSLTPQAPASAEEAPAAPGAAPGQESAADEGARREGTGGGHVHLSIRASSRAVGETRGEQREACAGAAGGREGGRRGNSGARGAEAELGAADPSRCSSSAVSEPDEADKEVRSLTARSFRSLACLGDDYLDTYCSGNRSTDLSSLSEGSIGCSRWAQYVDAHCRKSMGKTDCGEFPAETANGSVSAPREDTRSPEGGPGELPPEGEGPQPVSAPQENSAERSGGSEGRSGEAAQLGSRVVTSRETVQLSSEPEGQRQPPGGSGSADGLRDTAAGAGGRERRRSGAEMAKPQRKSKLASSLLQNIIWKRMQFEQELRMERGEISDTTSPGRSSNSPPGPELGHSARSGLFPSQRSAFRAWPDAGANSARAGQSIRAEIAQSPGRDTKMSHLFVPGIQRAPPGTEPRKASPQPPRGRLPPPKGAAEGESAAVRSPEIRIKVRSRRSPGPGPGAVPEVRCQPLMVAEAGHEEGGRTRAQHFTVRDIRDNIQRLQAPLHRVRDVRKLLKSSYHIVTVHGGTVSREERVPPPPALASSPSVPIVIKCQAVSKKQLPSNWKSGAWASGGGGSLENAVNDTALPQAASPGSPDTAMITGSRSVLRASLPVTGAGRAAASPPATGGAAPGPDKALGASCQAEANKRLALEKLTAAVKSMEQLYVFDRNEWKRKSEAVPGTGALAGSHVLSLIASEEASGFDREAPAATQAPDPTRKTEPSTTAGIPKTPGAAAKCTVPQLFTVAPVSQAPTRREFKPAATVRSPPVQPEVRSVRAPHRPSLEESEKAAQNVADARSGPPAEFENYLTIPIKQPPAPEPPATYSATPRHLHSPSPKQQREPSPATIYHQPPSQKLNSSPALAVQPPELIGHAKLVESPPVPCFPGPHTQRKMLLDPTTGQYYLVDTPLQPARKRLYDPETGQYVDVPIPQQPLAPISVPMSPIAINPGAYGTTYMLYPGFLPTPAVLPPLQSQLARADSECNETVKPPSAISQPGEAQYMESPYYFPTGKSMNPTHTVTSQHITRASKGFPEGKPVISITSQPGPRIIAPPSFDGTTMSFIVEHR</sequence>
<dbReference type="PANTHER" id="PTHR33775:SF4">
    <property type="entry name" value="CHROMOSOME 4 OPEN READING FRAME 54"/>
    <property type="match status" value="1"/>
</dbReference>
<feature type="region of interest" description="Disordered" evidence="1">
    <location>
        <begin position="890"/>
        <end position="922"/>
    </location>
</feature>
<feature type="compositionally biased region" description="Basic and acidic residues" evidence="1">
    <location>
        <begin position="39"/>
        <end position="63"/>
    </location>
</feature>
<feature type="region of interest" description="Disordered" evidence="1">
    <location>
        <begin position="805"/>
        <end position="825"/>
    </location>
</feature>